<evidence type="ECO:0000256" key="2">
    <source>
        <dbReference type="ARBA" id="ARBA00023002"/>
    </source>
</evidence>
<evidence type="ECO:0000313" key="6">
    <source>
        <dbReference type="Proteomes" id="UP001596417"/>
    </source>
</evidence>
<dbReference type="GO" id="GO:0016491">
    <property type="term" value="F:oxidoreductase activity"/>
    <property type="evidence" value="ECO:0007669"/>
    <property type="project" value="UniProtKB-KW"/>
</dbReference>
<protein>
    <submittedName>
        <fullName evidence="5">NAD-dependent epimerase/dehydratase family protein</fullName>
    </submittedName>
</protein>
<dbReference type="Pfam" id="PF01370">
    <property type="entry name" value="Epimerase"/>
    <property type="match status" value="1"/>
</dbReference>
<dbReference type="PANTHER" id="PTHR43103:SF5">
    <property type="entry name" value="4-EPIMERASE, PUTATIVE (AFU_ORTHOLOGUE AFUA_7G00360)-RELATED"/>
    <property type="match status" value="1"/>
</dbReference>
<dbReference type="RefSeq" id="WP_264556542.1">
    <property type="nucleotide sequence ID" value="NZ_CP109981.1"/>
</dbReference>
<dbReference type="InterPro" id="IPR001509">
    <property type="entry name" value="Epimerase_deHydtase"/>
</dbReference>
<evidence type="ECO:0000256" key="1">
    <source>
        <dbReference type="ARBA" id="ARBA00007637"/>
    </source>
</evidence>
<dbReference type="GeneID" id="76202503"/>
<feature type="domain" description="NAD-dependent epimerase/dehydratase" evidence="4">
    <location>
        <begin position="5"/>
        <end position="228"/>
    </location>
</feature>
<keyword evidence="2" id="KW-0560">Oxidoreductase</keyword>
<dbReference type="Proteomes" id="UP001596417">
    <property type="component" value="Unassembled WGS sequence"/>
</dbReference>
<gene>
    <name evidence="5" type="ORF">ACFQL7_25345</name>
</gene>
<keyword evidence="3" id="KW-0520">NAD</keyword>
<sequence>MLQTIAVTGGNGKLGKAVLAELDNKNYETVNVARGKRREELSDSYIRTDLLDAGNVYGALVESNADAVVHAGTIPGPGRNPGYEVYESNVMSTYHILEAASALNLESVCIASSINAMGAAYQDDPIDVRYLPVDEKHPVTPRDPYAISKHSLEVTCDGFGRQDTAPKTISTIRYPWIATSEELRTNFKSADRSLEKIGSEAMGGPNELFTYIHIDDAARVTRKALEANFVGHERFWAVASDTTLDSSSDIVAGRYYPDAELRESLSEHQSLVDIDKARKLLDWAPNHTWREVD</sequence>
<comment type="caution">
    <text evidence="5">The sequence shown here is derived from an EMBL/GenBank/DDBJ whole genome shotgun (WGS) entry which is preliminary data.</text>
</comment>
<organism evidence="5 6">
    <name type="scientific">Halocatena marina</name>
    <dbReference type="NCBI Taxonomy" id="2934937"/>
    <lineage>
        <taxon>Archaea</taxon>
        <taxon>Methanobacteriati</taxon>
        <taxon>Methanobacteriota</taxon>
        <taxon>Stenosarchaea group</taxon>
        <taxon>Halobacteria</taxon>
        <taxon>Halobacteriales</taxon>
        <taxon>Natronomonadaceae</taxon>
        <taxon>Halocatena</taxon>
    </lineage>
</organism>
<evidence type="ECO:0000259" key="4">
    <source>
        <dbReference type="Pfam" id="PF01370"/>
    </source>
</evidence>
<evidence type="ECO:0000313" key="5">
    <source>
        <dbReference type="EMBL" id="MFC7192806.1"/>
    </source>
</evidence>
<dbReference type="CDD" id="cd08946">
    <property type="entry name" value="SDR_e"/>
    <property type="match status" value="1"/>
</dbReference>
<dbReference type="AlphaFoldDB" id="A0ABD5YX59"/>
<dbReference type="InterPro" id="IPR036291">
    <property type="entry name" value="NAD(P)-bd_dom_sf"/>
</dbReference>
<dbReference type="PANTHER" id="PTHR43103">
    <property type="entry name" value="NUCLEOSIDE-DIPHOSPHATE-SUGAR EPIMERASE"/>
    <property type="match status" value="1"/>
</dbReference>
<keyword evidence="6" id="KW-1185">Reference proteome</keyword>
<dbReference type="EMBL" id="JBHTAX010000005">
    <property type="protein sequence ID" value="MFC7192806.1"/>
    <property type="molecule type" value="Genomic_DNA"/>
</dbReference>
<accession>A0ABD5YX59</accession>
<comment type="similarity">
    <text evidence="1">Belongs to the NAD(P)-dependent epimerase/dehydratase family.</text>
</comment>
<proteinExistence type="inferred from homology"/>
<reference evidence="5 6" key="1">
    <citation type="journal article" date="2019" name="Int. J. Syst. Evol. Microbiol.">
        <title>The Global Catalogue of Microorganisms (GCM) 10K type strain sequencing project: providing services to taxonomists for standard genome sequencing and annotation.</title>
        <authorList>
            <consortium name="The Broad Institute Genomics Platform"/>
            <consortium name="The Broad Institute Genome Sequencing Center for Infectious Disease"/>
            <person name="Wu L."/>
            <person name="Ma J."/>
        </authorList>
    </citation>
    <scope>NUCLEOTIDE SEQUENCE [LARGE SCALE GENOMIC DNA]</scope>
    <source>
        <strain evidence="5 6">RDMS1</strain>
    </source>
</reference>
<name>A0ABD5YX59_9EURY</name>
<evidence type="ECO:0000256" key="3">
    <source>
        <dbReference type="ARBA" id="ARBA00023027"/>
    </source>
</evidence>
<dbReference type="Gene3D" id="3.40.50.720">
    <property type="entry name" value="NAD(P)-binding Rossmann-like Domain"/>
    <property type="match status" value="1"/>
</dbReference>
<dbReference type="SUPFAM" id="SSF51735">
    <property type="entry name" value="NAD(P)-binding Rossmann-fold domains"/>
    <property type="match status" value="1"/>
</dbReference>